<comment type="caution">
    <text evidence="4">The sequence shown here is derived from an EMBL/GenBank/DDBJ whole genome shotgun (WGS) entry which is preliminary data.</text>
</comment>
<reference evidence="5" key="1">
    <citation type="journal article" date="2019" name="Int. J. Syst. Evol. Microbiol.">
        <title>The Global Catalogue of Microorganisms (GCM) 10K type strain sequencing project: providing services to taxonomists for standard genome sequencing and annotation.</title>
        <authorList>
            <consortium name="The Broad Institute Genomics Platform"/>
            <consortium name="The Broad Institute Genome Sequencing Center for Infectious Disease"/>
            <person name="Wu L."/>
            <person name="Ma J."/>
        </authorList>
    </citation>
    <scope>NUCLEOTIDE SEQUENCE [LARGE SCALE GENOMIC DNA]</scope>
    <source>
        <strain evidence="5">FCH27</strain>
    </source>
</reference>
<dbReference type="CDD" id="cd17535">
    <property type="entry name" value="REC_NarL-like"/>
    <property type="match status" value="1"/>
</dbReference>
<dbReference type="PANTHER" id="PTHR44591">
    <property type="entry name" value="STRESS RESPONSE REGULATOR PROTEIN 1"/>
    <property type="match status" value="1"/>
</dbReference>
<name>A0ABW2N6W9_9ACTN</name>
<evidence type="ECO:0000256" key="1">
    <source>
        <dbReference type="ARBA" id="ARBA00022553"/>
    </source>
</evidence>
<keyword evidence="1 2" id="KW-0597">Phosphoprotein</keyword>
<evidence type="ECO:0000313" key="5">
    <source>
        <dbReference type="Proteomes" id="UP001596524"/>
    </source>
</evidence>
<gene>
    <name evidence="4" type="ORF">ACFQO6_18060</name>
</gene>
<dbReference type="Pfam" id="PF00072">
    <property type="entry name" value="Response_reg"/>
    <property type="match status" value="1"/>
</dbReference>
<dbReference type="SUPFAM" id="SSF52172">
    <property type="entry name" value="CheY-like"/>
    <property type="match status" value="1"/>
</dbReference>
<organism evidence="4 5">
    <name type="scientific">Nocardioides astragali</name>
    <dbReference type="NCBI Taxonomy" id="1776736"/>
    <lineage>
        <taxon>Bacteria</taxon>
        <taxon>Bacillati</taxon>
        <taxon>Actinomycetota</taxon>
        <taxon>Actinomycetes</taxon>
        <taxon>Propionibacteriales</taxon>
        <taxon>Nocardioidaceae</taxon>
        <taxon>Nocardioides</taxon>
    </lineage>
</organism>
<dbReference type="RefSeq" id="WP_255892086.1">
    <property type="nucleotide sequence ID" value="NZ_JAFMZM010000005.1"/>
</dbReference>
<accession>A0ABW2N6W9</accession>
<dbReference type="PROSITE" id="PS50110">
    <property type="entry name" value="RESPONSE_REGULATORY"/>
    <property type="match status" value="1"/>
</dbReference>
<dbReference type="PANTHER" id="PTHR44591:SF3">
    <property type="entry name" value="RESPONSE REGULATORY DOMAIN-CONTAINING PROTEIN"/>
    <property type="match status" value="1"/>
</dbReference>
<dbReference type="InterPro" id="IPR058245">
    <property type="entry name" value="NreC/VraR/RcsB-like_REC"/>
</dbReference>
<evidence type="ECO:0000256" key="2">
    <source>
        <dbReference type="PROSITE-ProRule" id="PRU00169"/>
    </source>
</evidence>
<proteinExistence type="predicted"/>
<sequence>MADVRVVVVDDQETFRRAAGALVRATEGFVLVGDAVDGEDSLATVFRHQPDLVLMDVNLPGIDGLEATRRIRALDNAPIVVLLSTYELGELGADPLDCGAHAYVPKAEFDSARLRQVWSDAAG</sequence>
<dbReference type="InterPro" id="IPR050595">
    <property type="entry name" value="Bact_response_regulator"/>
</dbReference>
<dbReference type="EMBL" id="JBHTCH010000021">
    <property type="protein sequence ID" value="MFC7362184.1"/>
    <property type="molecule type" value="Genomic_DNA"/>
</dbReference>
<feature type="domain" description="Response regulatory" evidence="3">
    <location>
        <begin position="5"/>
        <end position="121"/>
    </location>
</feature>
<keyword evidence="5" id="KW-1185">Reference proteome</keyword>
<dbReference type="InterPro" id="IPR011006">
    <property type="entry name" value="CheY-like_superfamily"/>
</dbReference>
<feature type="modified residue" description="4-aspartylphosphate" evidence="2">
    <location>
        <position position="56"/>
    </location>
</feature>
<dbReference type="Gene3D" id="3.40.50.2300">
    <property type="match status" value="1"/>
</dbReference>
<dbReference type="SMART" id="SM00448">
    <property type="entry name" value="REC"/>
    <property type="match status" value="1"/>
</dbReference>
<dbReference type="Proteomes" id="UP001596524">
    <property type="component" value="Unassembled WGS sequence"/>
</dbReference>
<dbReference type="InterPro" id="IPR001789">
    <property type="entry name" value="Sig_transdc_resp-reg_receiver"/>
</dbReference>
<evidence type="ECO:0000313" key="4">
    <source>
        <dbReference type="EMBL" id="MFC7362184.1"/>
    </source>
</evidence>
<evidence type="ECO:0000259" key="3">
    <source>
        <dbReference type="PROSITE" id="PS50110"/>
    </source>
</evidence>
<protein>
    <submittedName>
        <fullName evidence="4">Response regulator transcription factor</fullName>
    </submittedName>
</protein>